<reference evidence="3 4" key="2">
    <citation type="journal article" date="2017" name="Front. Plant Sci.">
        <title>Gene Classification and Mining of Molecular Markers Useful in Red Clover (Trifolium pratense) Breeding.</title>
        <authorList>
            <person name="Istvanek J."/>
            <person name="Dluhosova J."/>
            <person name="Dluhos P."/>
            <person name="Patkova L."/>
            <person name="Nedelnik J."/>
            <person name="Repkova J."/>
        </authorList>
    </citation>
    <scope>NUCLEOTIDE SEQUENCE [LARGE SCALE GENOMIC DNA]</scope>
    <source>
        <strain evidence="4">cv. Tatra</strain>
        <tissue evidence="3">Young leaves</tissue>
    </source>
</reference>
<evidence type="ECO:0000313" key="3">
    <source>
        <dbReference type="EMBL" id="PNY04755.1"/>
    </source>
</evidence>
<dbReference type="EMBL" id="ASHM01000461">
    <property type="protein sequence ID" value="PNY04755.1"/>
    <property type="molecule type" value="Genomic_DNA"/>
</dbReference>
<proteinExistence type="predicted"/>
<accession>A0A2K3NNZ0</accession>
<dbReference type="AlphaFoldDB" id="A0A2K3NNZ0"/>
<dbReference type="STRING" id="57577.A0A2K3NNZ0"/>
<comment type="caution">
    <text evidence="3">The sequence shown here is derived from an EMBL/GenBank/DDBJ whole genome shotgun (WGS) entry which is preliminary data.</text>
</comment>
<dbReference type="Proteomes" id="UP000236291">
    <property type="component" value="Unassembled WGS sequence"/>
</dbReference>
<dbReference type="GO" id="GO:0016740">
    <property type="term" value="F:transferase activity"/>
    <property type="evidence" value="ECO:0007669"/>
    <property type="project" value="UniProtKB-KW"/>
</dbReference>
<dbReference type="Pfam" id="PF13966">
    <property type="entry name" value="zf-RVT"/>
    <property type="match status" value="1"/>
</dbReference>
<evidence type="ECO:0000313" key="4">
    <source>
        <dbReference type="Proteomes" id="UP000236291"/>
    </source>
</evidence>
<feature type="compositionally biased region" description="Polar residues" evidence="1">
    <location>
        <begin position="32"/>
        <end position="43"/>
    </location>
</feature>
<reference evidence="3 4" key="1">
    <citation type="journal article" date="2014" name="Am. J. Bot.">
        <title>Genome assembly and annotation for red clover (Trifolium pratense; Fabaceae).</title>
        <authorList>
            <person name="Istvanek J."/>
            <person name="Jaros M."/>
            <person name="Krenek A."/>
            <person name="Repkova J."/>
        </authorList>
    </citation>
    <scope>NUCLEOTIDE SEQUENCE [LARGE SCALE GENOMIC DNA]</scope>
    <source>
        <strain evidence="4">cv. Tatra</strain>
        <tissue evidence="3">Young leaves</tissue>
    </source>
</reference>
<dbReference type="InterPro" id="IPR026960">
    <property type="entry name" value="RVT-Znf"/>
</dbReference>
<keyword evidence="3" id="KW-0808">Transferase</keyword>
<feature type="region of interest" description="Disordered" evidence="1">
    <location>
        <begin position="1"/>
        <end position="43"/>
    </location>
</feature>
<sequence>MKRHSNAENNEDIIVTQKKRSSEDSKVMHSAHGTTTHDANCTPTPMEDVQGSNTNQDKLLQHFFIARAWLPGLSGVMNIISWNCRGLGHVKAVPCRYSVKEDYRVLMSEKWSQGVGRKNWNSLWTPNAPPKARRMLWRICHGCTATRGQLLSQHVGCIPICPLCNEDDENDYHAFFTCPYAVSSWVAAGLNNIIMPKLNNFNNAAELIFDICRQEDKNVAGRVATVCYGIFGRIGMRKYGTIPSCRRSRQGINHIRFGSSGLMQNRCSLATNRVGRHIISQHGRSRMKGGSNVM</sequence>
<gene>
    <name evidence="3" type="ORF">L195_g001182</name>
</gene>
<protein>
    <submittedName>
        <fullName evidence="3">Polynucleotidyl transferase, ribonuclease H fold</fullName>
    </submittedName>
</protein>
<evidence type="ECO:0000256" key="1">
    <source>
        <dbReference type="SAM" id="MobiDB-lite"/>
    </source>
</evidence>
<organism evidence="3 4">
    <name type="scientific">Trifolium pratense</name>
    <name type="common">Red clover</name>
    <dbReference type="NCBI Taxonomy" id="57577"/>
    <lineage>
        <taxon>Eukaryota</taxon>
        <taxon>Viridiplantae</taxon>
        <taxon>Streptophyta</taxon>
        <taxon>Embryophyta</taxon>
        <taxon>Tracheophyta</taxon>
        <taxon>Spermatophyta</taxon>
        <taxon>Magnoliopsida</taxon>
        <taxon>eudicotyledons</taxon>
        <taxon>Gunneridae</taxon>
        <taxon>Pentapetalae</taxon>
        <taxon>rosids</taxon>
        <taxon>fabids</taxon>
        <taxon>Fabales</taxon>
        <taxon>Fabaceae</taxon>
        <taxon>Papilionoideae</taxon>
        <taxon>50 kb inversion clade</taxon>
        <taxon>NPAAA clade</taxon>
        <taxon>Hologalegina</taxon>
        <taxon>IRL clade</taxon>
        <taxon>Trifolieae</taxon>
        <taxon>Trifolium</taxon>
    </lineage>
</organism>
<evidence type="ECO:0000259" key="2">
    <source>
        <dbReference type="Pfam" id="PF13966"/>
    </source>
</evidence>
<feature type="domain" description="Reverse transcriptase zinc-binding" evidence="2">
    <location>
        <begin position="97"/>
        <end position="185"/>
    </location>
</feature>
<name>A0A2K3NNZ0_TRIPR</name>